<evidence type="ECO:0000256" key="5">
    <source>
        <dbReference type="ARBA" id="ARBA00022989"/>
    </source>
</evidence>
<feature type="transmembrane region" description="Helical" evidence="7">
    <location>
        <begin position="156"/>
        <end position="180"/>
    </location>
</feature>
<evidence type="ECO:0000259" key="8">
    <source>
        <dbReference type="PROSITE" id="PS50928"/>
    </source>
</evidence>
<dbReference type="PROSITE" id="PS50928">
    <property type="entry name" value="ABC_TM1"/>
    <property type="match status" value="1"/>
</dbReference>
<dbReference type="Pfam" id="PF19300">
    <property type="entry name" value="BPD_transp_1_N"/>
    <property type="match status" value="1"/>
</dbReference>
<dbReference type="Gene3D" id="1.10.3720.10">
    <property type="entry name" value="MetI-like"/>
    <property type="match status" value="1"/>
</dbReference>
<keyword evidence="6 7" id="KW-0472">Membrane</keyword>
<dbReference type="EMBL" id="FOAZ01000014">
    <property type="protein sequence ID" value="SEL87961.1"/>
    <property type="molecule type" value="Genomic_DNA"/>
</dbReference>
<evidence type="ECO:0000256" key="7">
    <source>
        <dbReference type="RuleBase" id="RU363032"/>
    </source>
</evidence>
<comment type="subcellular location">
    <subcellularLocation>
        <location evidence="1 7">Cell membrane</location>
        <topology evidence="1 7">Multi-pass membrane protein</topology>
    </subcellularLocation>
</comment>
<dbReference type="InterPro" id="IPR045621">
    <property type="entry name" value="BPD_transp_1_N"/>
</dbReference>
<dbReference type="eggNOG" id="COG0601">
    <property type="taxonomic scope" value="Bacteria"/>
</dbReference>
<dbReference type="GO" id="GO:0005886">
    <property type="term" value="C:plasma membrane"/>
    <property type="evidence" value="ECO:0007669"/>
    <property type="project" value="UniProtKB-SubCell"/>
</dbReference>
<feature type="transmembrane region" description="Helical" evidence="7">
    <location>
        <begin position="12"/>
        <end position="30"/>
    </location>
</feature>
<proteinExistence type="inferred from homology"/>
<evidence type="ECO:0000256" key="6">
    <source>
        <dbReference type="ARBA" id="ARBA00023136"/>
    </source>
</evidence>
<feature type="transmembrane region" description="Helical" evidence="7">
    <location>
        <begin position="96"/>
        <end position="120"/>
    </location>
</feature>
<dbReference type="SUPFAM" id="SSF161098">
    <property type="entry name" value="MetI-like"/>
    <property type="match status" value="1"/>
</dbReference>
<comment type="similarity">
    <text evidence="7">Belongs to the binding-protein-dependent transport system permease family.</text>
</comment>
<feature type="transmembrane region" description="Helical" evidence="7">
    <location>
        <begin position="323"/>
        <end position="342"/>
    </location>
</feature>
<evidence type="ECO:0000256" key="3">
    <source>
        <dbReference type="ARBA" id="ARBA00022475"/>
    </source>
</evidence>
<dbReference type="Proteomes" id="UP000183015">
    <property type="component" value="Unassembled WGS sequence"/>
</dbReference>
<protein>
    <submittedName>
        <fullName evidence="9">Peptide/nickel transport system permease protein</fullName>
    </submittedName>
</protein>
<keyword evidence="5 7" id="KW-1133">Transmembrane helix</keyword>
<gene>
    <name evidence="9" type="ORF">SAMN05414137_114191</name>
</gene>
<dbReference type="RefSeq" id="WP_042454914.1">
    <property type="nucleotide sequence ID" value="NZ_BBPN01000035.1"/>
</dbReference>
<dbReference type="PANTHER" id="PTHR43163:SF6">
    <property type="entry name" value="DIPEPTIDE TRANSPORT SYSTEM PERMEASE PROTEIN DPPB-RELATED"/>
    <property type="match status" value="1"/>
</dbReference>
<keyword evidence="4 7" id="KW-0812">Transmembrane</keyword>
<sequence>MRFLTQRLAQSALVIAGVVALTFVITRLVPGDPAVTYAGPRATPAQLTAVRRQLGLGASLPDQLWRYVTGLLRGDWGTSLHTRRGVLTDISTALPASLELVGCAMVLAVVVGVPLGLLGAHLRLGGGRSRGLGRWGRWGRWGRAAGDGSVRATSMLAVSVPVFLLALAVQNLFAAQLGWFPVAGEYTSKLNQTSPLEHLTHLTVVDALLTGNWPVLDSALAHLVLPALVMAAYPVGVVAQMSRAALLEESAAPHARLERAYGFSRLQVLTRFSLRPASGPLLALLALVFAFSLVNAFLVEEVFDWPGLGRYASAAITSSDAPAIAGVTVVVALTYVVTNLLVDLTQAVIDPRVRL</sequence>
<evidence type="ECO:0000313" key="10">
    <source>
        <dbReference type="Proteomes" id="UP000183015"/>
    </source>
</evidence>
<organism evidence="9 10">
    <name type="scientific">Streptacidiphilus jiangxiensis</name>
    <dbReference type="NCBI Taxonomy" id="235985"/>
    <lineage>
        <taxon>Bacteria</taxon>
        <taxon>Bacillati</taxon>
        <taxon>Actinomycetota</taxon>
        <taxon>Actinomycetes</taxon>
        <taxon>Kitasatosporales</taxon>
        <taxon>Streptomycetaceae</taxon>
        <taxon>Streptacidiphilus</taxon>
    </lineage>
</organism>
<evidence type="ECO:0000256" key="4">
    <source>
        <dbReference type="ARBA" id="ARBA00022692"/>
    </source>
</evidence>
<dbReference type="InterPro" id="IPR000515">
    <property type="entry name" value="MetI-like"/>
</dbReference>
<accession>A0A1H7TT92</accession>
<dbReference type="OrthoDB" id="147639at2"/>
<dbReference type="STRING" id="235985.SAMN05414137_114191"/>
<keyword evidence="3" id="KW-1003">Cell membrane</keyword>
<dbReference type="AlphaFoldDB" id="A0A1H7TT92"/>
<feature type="transmembrane region" description="Helical" evidence="7">
    <location>
        <begin position="281"/>
        <end position="303"/>
    </location>
</feature>
<feature type="transmembrane region" description="Helical" evidence="7">
    <location>
        <begin position="219"/>
        <end position="239"/>
    </location>
</feature>
<evidence type="ECO:0000313" key="9">
    <source>
        <dbReference type="EMBL" id="SEL87961.1"/>
    </source>
</evidence>
<evidence type="ECO:0000256" key="2">
    <source>
        <dbReference type="ARBA" id="ARBA00022448"/>
    </source>
</evidence>
<evidence type="ECO:0000256" key="1">
    <source>
        <dbReference type="ARBA" id="ARBA00004651"/>
    </source>
</evidence>
<dbReference type="PANTHER" id="PTHR43163">
    <property type="entry name" value="DIPEPTIDE TRANSPORT SYSTEM PERMEASE PROTEIN DPPB-RELATED"/>
    <property type="match status" value="1"/>
</dbReference>
<keyword evidence="2 7" id="KW-0813">Transport</keyword>
<feature type="domain" description="ABC transmembrane type-1" evidence="8">
    <location>
        <begin position="94"/>
        <end position="342"/>
    </location>
</feature>
<dbReference type="InterPro" id="IPR035906">
    <property type="entry name" value="MetI-like_sf"/>
</dbReference>
<dbReference type="Pfam" id="PF00528">
    <property type="entry name" value="BPD_transp_1"/>
    <property type="match status" value="1"/>
</dbReference>
<reference evidence="10" key="1">
    <citation type="submission" date="2016-10" db="EMBL/GenBank/DDBJ databases">
        <authorList>
            <person name="Varghese N."/>
        </authorList>
    </citation>
    <scope>NUCLEOTIDE SEQUENCE [LARGE SCALE GENOMIC DNA]</scope>
    <source>
        <strain evidence="10">DSM 45096 / BCRC 16803 / CGMCC 4.1857 / CIP 109030 / JCM 12277 / KCTC 19219 / NBRC 100920 / 33214</strain>
    </source>
</reference>
<keyword evidence="10" id="KW-1185">Reference proteome</keyword>
<name>A0A1H7TT92_STRJI</name>
<dbReference type="GO" id="GO:0055085">
    <property type="term" value="P:transmembrane transport"/>
    <property type="evidence" value="ECO:0007669"/>
    <property type="project" value="InterPro"/>
</dbReference>